<proteinExistence type="predicted"/>
<dbReference type="Pfam" id="PF10851">
    <property type="entry name" value="DUF2652"/>
    <property type="match status" value="1"/>
</dbReference>
<dbReference type="RefSeq" id="WP_083536172.1">
    <property type="nucleotide sequence ID" value="NZ_FQVE01000003.1"/>
</dbReference>
<evidence type="ECO:0008006" key="3">
    <source>
        <dbReference type="Google" id="ProtNLM"/>
    </source>
</evidence>
<dbReference type="Proteomes" id="UP000184108">
    <property type="component" value="Unassembled WGS sequence"/>
</dbReference>
<gene>
    <name evidence="1" type="ORF">SAMN02787073_2773</name>
</gene>
<reference evidence="2" key="1">
    <citation type="submission" date="2016-11" db="EMBL/GenBank/DDBJ databases">
        <authorList>
            <person name="Varghese N."/>
            <person name="Submissions S."/>
        </authorList>
    </citation>
    <scope>NUCLEOTIDE SEQUENCE [LARGE SCALE GENOMIC DNA]</scope>
    <source>
        <strain evidence="2">YR203</strain>
    </source>
</reference>
<evidence type="ECO:0000313" key="2">
    <source>
        <dbReference type="Proteomes" id="UP000184108"/>
    </source>
</evidence>
<protein>
    <recommendedName>
        <fullName evidence="3">DUF2652 domain-containing protein</fullName>
    </recommendedName>
</protein>
<evidence type="ECO:0000313" key="1">
    <source>
        <dbReference type="EMBL" id="SHF72675.1"/>
    </source>
</evidence>
<accession>A0A1M5E0D9</accession>
<name>A0A1M5E0D9_9FLAO</name>
<dbReference type="InterPro" id="IPR020503">
    <property type="entry name" value="Uncharacterised_Rv2561"/>
</dbReference>
<sequence>MGSRMEEISHYKKGMLMIPDLSGFTDFVINTPISIGKYITETLLKSIIESNTLSLEVSEIEGDAILFYKYNDIPSFEETIDQIGSMYSNFKKEIGNLSLQLAMEIPLSLKIIVHYGAFTQYTIGKIEKLYGAPVVEAHKMLKNYIAKFPPYALFSDAFLKANFEQPSTSTVAYDNCDHCIYLPEIGYIHYL</sequence>
<dbReference type="AlphaFoldDB" id="A0A1M5E0D9"/>
<organism evidence="1 2">
    <name type="scientific">Chryseobacterium vrystaatense</name>
    <dbReference type="NCBI Taxonomy" id="307480"/>
    <lineage>
        <taxon>Bacteria</taxon>
        <taxon>Pseudomonadati</taxon>
        <taxon>Bacteroidota</taxon>
        <taxon>Flavobacteriia</taxon>
        <taxon>Flavobacteriales</taxon>
        <taxon>Weeksellaceae</taxon>
        <taxon>Chryseobacterium group</taxon>
        <taxon>Chryseobacterium</taxon>
    </lineage>
</organism>
<dbReference type="EMBL" id="FQVE01000003">
    <property type="protein sequence ID" value="SHF72675.1"/>
    <property type="molecule type" value="Genomic_DNA"/>
</dbReference>